<feature type="transmembrane region" description="Helical" evidence="10">
    <location>
        <begin position="138"/>
        <end position="159"/>
    </location>
</feature>
<feature type="transmembrane region" description="Helical" evidence="10">
    <location>
        <begin position="186"/>
        <end position="204"/>
    </location>
</feature>
<feature type="transmembrane region" description="Helical" evidence="10">
    <location>
        <begin position="216"/>
        <end position="238"/>
    </location>
</feature>
<reference evidence="11 12" key="1">
    <citation type="journal article" date="2007" name="Nature">
        <title>Evolution of genes and genomes on the Drosophila phylogeny.</title>
        <authorList>
            <consortium name="Drosophila 12 Genomes Consortium"/>
            <person name="Clark A.G."/>
            <person name="Eisen M.B."/>
            <person name="Smith D.R."/>
            <person name="Bergman C.M."/>
            <person name="Oliver B."/>
            <person name="Markow T.A."/>
            <person name="Kaufman T.C."/>
            <person name="Kellis M."/>
            <person name="Gelbart W."/>
            <person name="Iyer V.N."/>
            <person name="Pollard D.A."/>
            <person name="Sackton T.B."/>
            <person name="Larracuente A.M."/>
            <person name="Singh N.D."/>
            <person name="Abad J.P."/>
            <person name="Abt D.N."/>
            <person name="Adryan B."/>
            <person name="Aguade M."/>
            <person name="Akashi H."/>
            <person name="Anderson W.W."/>
            <person name="Aquadro C.F."/>
            <person name="Ardell D.H."/>
            <person name="Arguello R."/>
            <person name="Artieri C.G."/>
            <person name="Barbash D.A."/>
            <person name="Barker D."/>
            <person name="Barsanti P."/>
            <person name="Batterham P."/>
            <person name="Batzoglou S."/>
            <person name="Begun D."/>
            <person name="Bhutkar A."/>
            <person name="Blanco E."/>
            <person name="Bosak S.A."/>
            <person name="Bradley R.K."/>
            <person name="Brand A.D."/>
            <person name="Brent M.R."/>
            <person name="Brooks A.N."/>
            <person name="Brown R.H."/>
            <person name="Butlin R.K."/>
            <person name="Caggese C."/>
            <person name="Calvi B.R."/>
            <person name="Bernardo de Carvalho A."/>
            <person name="Caspi A."/>
            <person name="Castrezana S."/>
            <person name="Celniker S.E."/>
            <person name="Chang J.L."/>
            <person name="Chapple C."/>
            <person name="Chatterji S."/>
            <person name="Chinwalla A."/>
            <person name="Civetta A."/>
            <person name="Clifton S.W."/>
            <person name="Comeron J.M."/>
            <person name="Costello J.C."/>
            <person name="Coyne J.A."/>
            <person name="Daub J."/>
            <person name="David R.G."/>
            <person name="Delcher A.L."/>
            <person name="Delehaunty K."/>
            <person name="Do C.B."/>
            <person name="Ebling H."/>
            <person name="Edwards K."/>
            <person name="Eickbush T."/>
            <person name="Evans J.D."/>
            <person name="Filipski A."/>
            <person name="Findeiss S."/>
            <person name="Freyhult E."/>
            <person name="Fulton L."/>
            <person name="Fulton R."/>
            <person name="Garcia A.C."/>
            <person name="Gardiner A."/>
            <person name="Garfield D.A."/>
            <person name="Garvin B.E."/>
            <person name="Gibson G."/>
            <person name="Gilbert D."/>
            <person name="Gnerre S."/>
            <person name="Godfrey J."/>
            <person name="Good R."/>
            <person name="Gotea V."/>
            <person name="Gravely B."/>
            <person name="Greenberg A.J."/>
            <person name="Griffiths-Jones S."/>
            <person name="Gross S."/>
            <person name="Guigo R."/>
            <person name="Gustafson E.A."/>
            <person name="Haerty W."/>
            <person name="Hahn M.W."/>
            <person name="Halligan D.L."/>
            <person name="Halpern A.L."/>
            <person name="Halter G.M."/>
            <person name="Han M.V."/>
            <person name="Heger A."/>
            <person name="Hillier L."/>
            <person name="Hinrichs A.S."/>
            <person name="Holmes I."/>
            <person name="Hoskins R.A."/>
            <person name="Hubisz M.J."/>
            <person name="Hultmark D."/>
            <person name="Huntley M.A."/>
            <person name="Jaffe D.B."/>
            <person name="Jagadeeshan S."/>
            <person name="Jeck W.R."/>
            <person name="Johnson J."/>
            <person name="Jones C.D."/>
            <person name="Jordan W.C."/>
            <person name="Karpen G.H."/>
            <person name="Kataoka E."/>
            <person name="Keightley P.D."/>
            <person name="Kheradpour P."/>
            <person name="Kirkness E.F."/>
            <person name="Koerich L.B."/>
            <person name="Kristiansen K."/>
            <person name="Kudrna D."/>
            <person name="Kulathinal R.J."/>
            <person name="Kumar S."/>
            <person name="Kwok R."/>
            <person name="Lander E."/>
            <person name="Langley C.H."/>
            <person name="Lapoint R."/>
            <person name="Lazzaro B.P."/>
            <person name="Lee S.J."/>
            <person name="Levesque L."/>
            <person name="Li R."/>
            <person name="Lin C.F."/>
            <person name="Lin M.F."/>
            <person name="Lindblad-Toh K."/>
            <person name="Llopart A."/>
            <person name="Long M."/>
            <person name="Low L."/>
            <person name="Lozovsky E."/>
            <person name="Lu J."/>
            <person name="Luo M."/>
            <person name="Machado C.A."/>
            <person name="Makalowski W."/>
            <person name="Marzo M."/>
            <person name="Matsuda M."/>
            <person name="Matzkin L."/>
            <person name="McAllister B."/>
            <person name="McBride C.S."/>
            <person name="McKernan B."/>
            <person name="McKernan K."/>
            <person name="Mendez-Lago M."/>
            <person name="Minx P."/>
            <person name="Mollenhauer M.U."/>
            <person name="Montooth K."/>
            <person name="Mount S.M."/>
            <person name="Mu X."/>
            <person name="Myers E."/>
            <person name="Negre B."/>
            <person name="Newfeld S."/>
            <person name="Nielsen R."/>
            <person name="Noor M.A."/>
            <person name="O'Grady P."/>
            <person name="Pachter L."/>
            <person name="Papaceit M."/>
            <person name="Parisi M.J."/>
            <person name="Parisi M."/>
            <person name="Parts L."/>
            <person name="Pedersen J.S."/>
            <person name="Pesole G."/>
            <person name="Phillippy A.M."/>
            <person name="Ponting C.P."/>
            <person name="Pop M."/>
            <person name="Porcelli D."/>
            <person name="Powell J.R."/>
            <person name="Prohaska S."/>
            <person name="Pruitt K."/>
            <person name="Puig M."/>
            <person name="Quesneville H."/>
            <person name="Ram K.R."/>
            <person name="Rand D."/>
            <person name="Rasmussen M.D."/>
            <person name="Reed L.K."/>
            <person name="Reenan R."/>
            <person name="Reily A."/>
            <person name="Remington K.A."/>
            <person name="Rieger T.T."/>
            <person name="Ritchie M.G."/>
            <person name="Robin C."/>
            <person name="Rogers Y.H."/>
            <person name="Rohde C."/>
            <person name="Rozas J."/>
            <person name="Rubenfield M.J."/>
            <person name="Ruiz A."/>
            <person name="Russo S."/>
            <person name="Salzberg S.L."/>
            <person name="Sanchez-Gracia A."/>
            <person name="Saranga D.J."/>
            <person name="Sato H."/>
            <person name="Schaeffer S.W."/>
            <person name="Schatz M.C."/>
            <person name="Schlenke T."/>
            <person name="Schwartz R."/>
            <person name="Segarra C."/>
            <person name="Singh R.S."/>
            <person name="Sirot L."/>
            <person name="Sirota M."/>
            <person name="Sisneros N.B."/>
            <person name="Smith C.D."/>
            <person name="Smith T.F."/>
            <person name="Spieth J."/>
            <person name="Stage D.E."/>
            <person name="Stark A."/>
            <person name="Stephan W."/>
            <person name="Strausberg R.L."/>
            <person name="Strempel S."/>
            <person name="Sturgill D."/>
            <person name="Sutton G."/>
            <person name="Sutton G.G."/>
            <person name="Tao W."/>
            <person name="Teichmann S."/>
            <person name="Tobari Y.N."/>
            <person name="Tomimura Y."/>
            <person name="Tsolas J.M."/>
            <person name="Valente V.L."/>
            <person name="Venter E."/>
            <person name="Venter J.C."/>
            <person name="Vicario S."/>
            <person name="Vieira F.G."/>
            <person name="Vilella A.J."/>
            <person name="Villasante A."/>
            <person name="Walenz B."/>
            <person name="Wang J."/>
            <person name="Wasserman M."/>
            <person name="Watts T."/>
            <person name="Wilson D."/>
            <person name="Wilson R.K."/>
            <person name="Wing R.A."/>
            <person name="Wolfner M.F."/>
            <person name="Wong A."/>
            <person name="Wong G.K."/>
            <person name="Wu C.I."/>
            <person name="Wu G."/>
            <person name="Yamamoto D."/>
            <person name="Yang H.P."/>
            <person name="Yang S.P."/>
            <person name="Yorke J.A."/>
            <person name="Yoshida K."/>
            <person name="Zdobnov E."/>
            <person name="Zhang P."/>
            <person name="Zhang Y."/>
            <person name="Zimin A.V."/>
            <person name="Baldwin J."/>
            <person name="Abdouelleil A."/>
            <person name="Abdulkadir J."/>
            <person name="Abebe A."/>
            <person name="Abera B."/>
            <person name="Abreu J."/>
            <person name="Acer S.C."/>
            <person name="Aftuck L."/>
            <person name="Alexander A."/>
            <person name="An P."/>
            <person name="Anderson E."/>
            <person name="Anderson S."/>
            <person name="Arachi H."/>
            <person name="Azer M."/>
            <person name="Bachantsang P."/>
            <person name="Barry A."/>
            <person name="Bayul T."/>
            <person name="Berlin A."/>
            <person name="Bessette D."/>
            <person name="Bloom T."/>
            <person name="Blye J."/>
            <person name="Boguslavskiy L."/>
            <person name="Bonnet C."/>
            <person name="Boukhgalter B."/>
            <person name="Bourzgui I."/>
            <person name="Brown A."/>
            <person name="Cahill P."/>
            <person name="Channer S."/>
            <person name="Cheshatsang Y."/>
            <person name="Chuda L."/>
            <person name="Citroen M."/>
            <person name="Collymore A."/>
            <person name="Cooke P."/>
            <person name="Costello M."/>
            <person name="D'Aco K."/>
            <person name="Daza R."/>
            <person name="De Haan G."/>
            <person name="DeGray S."/>
            <person name="DeMaso C."/>
            <person name="Dhargay N."/>
            <person name="Dooley K."/>
            <person name="Dooley E."/>
            <person name="Doricent M."/>
            <person name="Dorje P."/>
            <person name="Dorjee K."/>
            <person name="Dupes A."/>
            <person name="Elong R."/>
            <person name="Falk J."/>
            <person name="Farina A."/>
            <person name="Faro S."/>
            <person name="Ferguson D."/>
            <person name="Fisher S."/>
            <person name="Foley C.D."/>
            <person name="Franke A."/>
            <person name="Friedrich D."/>
            <person name="Gadbois L."/>
            <person name="Gearin G."/>
            <person name="Gearin C.R."/>
            <person name="Giannoukos G."/>
            <person name="Goode T."/>
            <person name="Graham J."/>
            <person name="Grandbois E."/>
            <person name="Grewal S."/>
            <person name="Gyaltsen K."/>
            <person name="Hafez N."/>
            <person name="Hagos B."/>
            <person name="Hall J."/>
            <person name="Henson C."/>
            <person name="Hollinger A."/>
            <person name="Honan T."/>
            <person name="Huard M.D."/>
            <person name="Hughes L."/>
            <person name="Hurhula B."/>
            <person name="Husby M.E."/>
            <person name="Kamat A."/>
            <person name="Kanga B."/>
            <person name="Kashin S."/>
            <person name="Khazanovich D."/>
            <person name="Kisner P."/>
            <person name="Lance K."/>
            <person name="Lara M."/>
            <person name="Lee W."/>
            <person name="Lennon N."/>
            <person name="Letendre F."/>
            <person name="LeVine R."/>
            <person name="Lipovsky A."/>
            <person name="Liu X."/>
            <person name="Liu J."/>
            <person name="Liu S."/>
            <person name="Lokyitsang T."/>
            <person name="Lokyitsang Y."/>
            <person name="Lubonja R."/>
            <person name="Lui A."/>
            <person name="MacDonald P."/>
            <person name="Magnisalis V."/>
            <person name="Maru K."/>
            <person name="Matthews C."/>
            <person name="McCusker W."/>
            <person name="McDonough S."/>
            <person name="Mehta T."/>
            <person name="Meldrim J."/>
            <person name="Meneus L."/>
            <person name="Mihai O."/>
            <person name="Mihalev A."/>
            <person name="Mihova T."/>
            <person name="Mittelman R."/>
            <person name="Mlenga V."/>
            <person name="Montmayeur A."/>
            <person name="Mulrain L."/>
            <person name="Navidi A."/>
            <person name="Naylor J."/>
            <person name="Negash T."/>
            <person name="Nguyen T."/>
            <person name="Nguyen N."/>
            <person name="Nicol R."/>
            <person name="Norbu C."/>
            <person name="Norbu N."/>
            <person name="Novod N."/>
            <person name="O'Neill B."/>
            <person name="Osman S."/>
            <person name="Markiewicz E."/>
            <person name="Oyono O.L."/>
            <person name="Patti C."/>
            <person name="Phunkhang P."/>
            <person name="Pierre F."/>
            <person name="Priest M."/>
            <person name="Raghuraman S."/>
            <person name="Rege F."/>
            <person name="Reyes R."/>
            <person name="Rise C."/>
            <person name="Rogov P."/>
            <person name="Ross K."/>
            <person name="Ryan E."/>
            <person name="Settipalli S."/>
            <person name="Shea T."/>
            <person name="Sherpa N."/>
            <person name="Shi L."/>
            <person name="Shih D."/>
            <person name="Sparrow T."/>
            <person name="Spaulding J."/>
            <person name="Stalker J."/>
            <person name="Stange-Thomann N."/>
            <person name="Stavropoulos S."/>
            <person name="Stone C."/>
            <person name="Strader C."/>
            <person name="Tesfaye S."/>
            <person name="Thomson T."/>
            <person name="Thoulutsang Y."/>
            <person name="Thoulutsang D."/>
            <person name="Topham K."/>
            <person name="Topping I."/>
            <person name="Tsamla T."/>
            <person name="Vassiliev H."/>
            <person name="Vo A."/>
            <person name="Wangchuk T."/>
            <person name="Wangdi T."/>
            <person name="Weiand M."/>
            <person name="Wilkinson J."/>
            <person name="Wilson A."/>
            <person name="Yadav S."/>
            <person name="Young G."/>
            <person name="Yu Q."/>
            <person name="Zembek L."/>
            <person name="Zhong D."/>
            <person name="Zimmer A."/>
            <person name="Zwirko Z."/>
            <person name="Jaffe D.B."/>
            <person name="Alvarez P."/>
            <person name="Brockman W."/>
            <person name="Butler J."/>
            <person name="Chin C."/>
            <person name="Gnerre S."/>
            <person name="Grabherr M."/>
            <person name="Kleber M."/>
            <person name="Mauceli E."/>
            <person name="MacCallum I."/>
        </authorList>
    </citation>
    <scope>NUCLEOTIDE SEQUENCE [LARGE SCALE GENOMIC DNA]</scope>
    <source>
        <strain evidence="12">Tucson 14030-0811.24</strain>
    </source>
</reference>
<keyword evidence="2" id="KW-1003">Cell membrane</keyword>
<dbReference type="AlphaFoldDB" id="B4MVT0"/>
<dbReference type="PANTHER" id="PTHR21137">
    <property type="entry name" value="ODORANT RECEPTOR"/>
    <property type="match status" value="1"/>
</dbReference>
<gene>
    <name evidence="11" type="primary">Dwil\GK15000</name>
    <name evidence="11" type="ORF">Dwil_GK15000</name>
</gene>
<evidence type="ECO:0000256" key="5">
    <source>
        <dbReference type="ARBA" id="ARBA00022725"/>
    </source>
</evidence>
<accession>B4MVT0</accession>
<dbReference type="InterPro" id="IPR004117">
    <property type="entry name" value="7tm6_olfct_rcpt"/>
</dbReference>
<name>B4MVT0_DROWI</name>
<evidence type="ECO:0000256" key="10">
    <source>
        <dbReference type="SAM" id="Phobius"/>
    </source>
</evidence>
<organism evidence="11 12">
    <name type="scientific">Drosophila willistoni</name>
    <name type="common">Fruit fly</name>
    <dbReference type="NCBI Taxonomy" id="7260"/>
    <lineage>
        <taxon>Eukaryota</taxon>
        <taxon>Metazoa</taxon>
        <taxon>Ecdysozoa</taxon>
        <taxon>Arthropoda</taxon>
        <taxon>Hexapoda</taxon>
        <taxon>Insecta</taxon>
        <taxon>Pterygota</taxon>
        <taxon>Neoptera</taxon>
        <taxon>Endopterygota</taxon>
        <taxon>Diptera</taxon>
        <taxon>Brachycera</taxon>
        <taxon>Muscomorpha</taxon>
        <taxon>Ephydroidea</taxon>
        <taxon>Drosophilidae</taxon>
        <taxon>Drosophila</taxon>
        <taxon>Sophophora</taxon>
    </lineage>
</organism>
<keyword evidence="3" id="KW-0716">Sensory transduction</keyword>
<dbReference type="GO" id="GO:0005886">
    <property type="term" value="C:plasma membrane"/>
    <property type="evidence" value="ECO:0007669"/>
    <property type="project" value="UniProtKB-SubCell"/>
</dbReference>
<dbReference type="Pfam" id="PF02949">
    <property type="entry name" value="7tm_6"/>
    <property type="match status" value="2"/>
</dbReference>
<evidence type="ECO:0000256" key="4">
    <source>
        <dbReference type="ARBA" id="ARBA00022692"/>
    </source>
</evidence>
<dbReference type="HOGENOM" id="CLU_406134_0_0_1"/>
<keyword evidence="8" id="KW-0675">Receptor</keyword>
<dbReference type="OrthoDB" id="7548151at2759"/>
<evidence type="ECO:0000256" key="8">
    <source>
        <dbReference type="ARBA" id="ARBA00023170"/>
    </source>
</evidence>
<evidence type="ECO:0008006" key="13">
    <source>
        <dbReference type="Google" id="ProtNLM"/>
    </source>
</evidence>
<feature type="transmembrane region" description="Helical" evidence="10">
    <location>
        <begin position="464"/>
        <end position="485"/>
    </location>
</feature>
<dbReference type="InParanoid" id="B4MVT0"/>
<keyword evidence="6 10" id="KW-1133">Transmembrane helix</keyword>
<dbReference type="EMBL" id="CH963857">
    <property type="protein sequence ID" value="EDW75800.2"/>
    <property type="molecule type" value="Genomic_DNA"/>
</dbReference>
<evidence type="ECO:0000313" key="11">
    <source>
        <dbReference type="EMBL" id="EDW75800.2"/>
    </source>
</evidence>
<feature type="transmembrane region" description="Helical" evidence="10">
    <location>
        <begin position="78"/>
        <end position="99"/>
    </location>
</feature>
<evidence type="ECO:0000256" key="1">
    <source>
        <dbReference type="ARBA" id="ARBA00004651"/>
    </source>
</evidence>
<proteinExistence type="predicted"/>
<dbReference type="GO" id="GO:0005549">
    <property type="term" value="F:odorant binding"/>
    <property type="evidence" value="ECO:0007669"/>
    <property type="project" value="InterPro"/>
</dbReference>
<keyword evidence="12" id="KW-1185">Reference proteome</keyword>
<keyword evidence="4 10" id="KW-0812">Transmembrane</keyword>
<keyword evidence="7 10" id="KW-0472">Membrane</keyword>
<dbReference type="Proteomes" id="UP000007798">
    <property type="component" value="Unassembled WGS sequence"/>
</dbReference>
<evidence type="ECO:0000256" key="7">
    <source>
        <dbReference type="ARBA" id="ARBA00023136"/>
    </source>
</evidence>
<dbReference type="PANTHER" id="PTHR21137:SF35">
    <property type="entry name" value="ODORANT RECEPTOR 19A-RELATED"/>
    <property type="match status" value="1"/>
</dbReference>
<evidence type="ECO:0000256" key="3">
    <source>
        <dbReference type="ARBA" id="ARBA00022606"/>
    </source>
</evidence>
<keyword evidence="9" id="KW-0807">Transducer</keyword>
<keyword evidence="5" id="KW-0552">Olfaction</keyword>
<evidence type="ECO:0000256" key="2">
    <source>
        <dbReference type="ARBA" id="ARBA00022475"/>
    </source>
</evidence>
<dbReference type="GO" id="GO:0007165">
    <property type="term" value="P:signal transduction"/>
    <property type="evidence" value="ECO:0007669"/>
    <property type="project" value="UniProtKB-KW"/>
</dbReference>
<evidence type="ECO:0000313" key="12">
    <source>
        <dbReference type="Proteomes" id="UP000007798"/>
    </source>
</evidence>
<feature type="transmembrane region" description="Helical" evidence="10">
    <location>
        <begin position="432"/>
        <end position="458"/>
    </location>
</feature>
<feature type="transmembrane region" description="Helical" evidence="10">
    <location>
        <begin position="310"/>
        <end position="332"/>
    </location>
</feature>
<dbReference type="eggNOG" id="ENOG502RTKY">
    <property type="taxonomic scope" value="Eukaryota"/>
</dbReference>
<evidence type="ECO:0000256" key="6">
    <source>
        <dbReference type="ARBA" id="ARBA00022989"/>
    </source>
</evidence>
<feature type="transmembrane region" description="Helical" evidence="10">
    <location>
        <begin position="250"/>
        <end position="271"/>
    </location>
</feature>
<sequence>MTTGCKSGYGELGSLRLEMMWSHWFAWTVLGLSREKVATYWRRLYVGYSILINLLVTIGYPLHLGLALFRSPTQTENVLNLTIFVTCFTCALKFMIYSYNIGKVSEIERLLVKMDMRVSASGGQIIIYKQLRRNQRMLLYLFMGIYLPVGMFAELGFIFQKQRALLYPAWFPFEVEFWSRMESANINSLIFFRSHWFAWTVLGLSREKVATYWRRLYVGYSIVINLLVTIGYPLHLGLALFRSPTQTENVLNLTIFVTCFTCALKFMIYSYNIGKVSEIERLLVKMDMRVSASGGQIIIYKQLRRNQRMLLYLFMGIYLPVGMFAELGFIFQKQRALLYPAWFPFDWVNSTRNFYIANVYQIVGISYMLLQNYVNDCFPPVNLCLISAHIQMLYIRFEEIGKGRTQNAELELEACMTDHKRLKELFRLVESFISLPMFIQITVTGINICIGIFAVIFYVREPMYWAYFLFYCLALSLEIFPTCYFGTDNEFWFGRLHYAAFSCDWLPQKLSFKKKMLIFTECSLKHSTAIAGGMLRIHVDTFASTMKFAYSLFTIILRMRRSSQSHQND</sequence>
<protein>
    <recommendedName>
        <fullName evidence="13">Odorant receptor</fullName>
    </recommendedName>
</protein>
<dbReference type="GO" id="GO:0004984">
    <property type="term" value="F:olfactory receptor activity"/>
    <property type="evidence" value="ECO:0007669"/>
    <property type="project" value="InterPro"/>
</dbReference>
<feature type="transmembrane region" description="Helical" evidence="10">
    <location>
        <begin position="44"/>
        <end position="66"/>
    </location>
</feature>
<evidence type="ECO:0000256" key="9">
    <source>
        <dbReference type="ARBA" id="ARBA00023224"/>
    </source>
</evidence>
<comment type="subcellular location">
    <subcellularLocation>
        <location evidence="1">Cell membrane</location>
        <topology evidence="1">Multi-pass membrane protein</topology>
    </subcellularLocation>
</comment>